<dbReference type="Proteomes" id="UP000007845">
    <property type="component" value="Chromosome"/>
</dbReference>
<proteinExistence type="predicted"/>
<gene>
    <name evidence="2" type="ORF">DND132_0666</name>
</gene>
<name>F0JGL2_9BACT</name>
<dbReference type="STRING" id="641491.DND132_0666"/>
<accession>F0JGL2</accession>
<reference evidence="2 3" key="1">
    <citation type="journal article" date="2011" name="J. Bacteriol.">
        <title>Genome sequence of the mercury-methylating strain Desulfovibrio desulfuricans ND132.</title>
        <authorList>
            <person name="Brown S.D."/>
            <person name="Gilmour C.C."/>
            <person name="Kucken A.M."/>
            <person name="Wall J.D."/>
            <person name="Elias D.A."/>
            <person name="Brandt C.C."/>
            <person name="Podar M."/>
            <person name="Chertkov O."/>
            <person name="Held B."/>
            <person name="Bruce D.C."/>
            <person name="Detter J.C."/>
            <person name="Tapia R."/>
            <person name="Han C.S."/>
            <person name="Goodwin L.A."/>
            <person name="Cheng J.F."/>
            <person name="Pitluck S."/>
            <person name="Woyke T."/>
            <person name="Mikhailova N."/>
            <person name="Ivanova N.N."/>
            <person name="Han J."/>
            <person name="Lucas S."/>
            <person name="Lapidus A.L."/>
            <person name="Land M.L."/>
            <person name="Hauser L.J."/>
            <person name="Palumbo A.V."/>
        </authorList>
    </citation>
    <scope>NUCLEOTIDE SEQUENCE [LARGE SCALE GENOMIC DNA]</scope>
    <source>
        <strain evidence="2 3">ND132</strain>
    </source>
</reference>
<dbReference type="AlphaFoldDB" id="F0JGL2"/>
<feature type="compositionally biased region" description="Basic and acidic residues" evidence="1">
    <location>
        <begin position="62"/>
        <end position="83"/>
    </location>
</feature>
<organism evidence="2 3">
    <name type="scientific">Pseudodesulfovibrio mercurii</name>
    <dbReference type="NCBI Taxonomy" id="641491"/>
    <lineage>
        <taxon>Bacteria</taxon>
        <taxon>Pseudomonadati</taxon>
        <taxon>Thermodesulfobacteriota</taxon>
        <taxon>Desulfovibrionia</taxon>
        <taxon>Desulfovibrionales</taxon>
        <taxon>Desulfovibrionaceae</taxon>
    </lineage>
</organism>
<dbReference type="OrthoDB" id="5459891at2"/>
<sequence length="108" mass="11990">MSTTPLDLPILISQLPFVQKIAHAEKATPEINQQLFGPLIQEQLRKREGTVQQVQKNAATDPVDRDGHNDRQQEAAPERRGREPEEEDPDTGASDGSPWSGNIVNVKI</sequence>
<dbReference type="EMBL" id="CP003220">
    <property type="protein sequence ID" value="EGB13881.1"/>
    <property type="molecule type" value="Genomic_DNA"/>
</dbReference>
<evidence type="ECO:0000313" key="2">
    <source>
        <dbReference type="EMBL" id="EGB13881.1"/>
    </source>
</evidence>
<dbReference type="HOGENOM" id="CLU_173881_0_0_7"/>
<dbReference type="RefSeq" id="WP_014321309.1">
    <property type="nucleotide sequence ID" value="NC_016803.1"/>
</dbReference>
<dbReference type="KEGG" id="ddn:DND132_0666"/>
<protein>
    <submittedName>
        <fullName evidence="2">Uncharacterized protein</fullName>
    </submittedName>
</protein>
<evidence type="ECO:0000313" key="3">
    <source>
        <dbReference type="Proteomes" id="UP000007845"/>
    </source>
</evidence>
<evidence type="ECO:0000256" key="1">
    <source>
        <dbReference type="SAM" id="MobiDB-lite"/>
    </source>
</evidence>
<feature type="region of interest" description="Disordered" evidence="1">
    <location>
        <begin position="47"/>
        <end position="108"/>
    </location>
</feature>
<feature type="compositionally biased region" description="Polar residues" evidence="1">
    <location>
        <begin position="97"/>
        <end position="108"/>
    </location>
</feature>
<keyword evidence="3" id="KW-1185">Reference proteome</keyword>